<feature type="non-terminal residue" evidence="1">
    <location>
        <position position="1"/>
    </location>
</feature>
<name>X1G3Q0_9ZZZZ</name>
<evidence type="ECO:0000313" key="1">
    <source>
        <dbReference type="EMBL" id="GAH52516.1"/>
    </source>
</evidence>
<gene>
    <name evidence="1" type="ORF">S03H2_36006</name>
</gene>
<reference evidence="1" key="1">
    <citation type="journal article" date="2014" name="Front. Microbiol.">
        <title>High frequency of phylogenetically diverse reductive dehalogenase-homologous genes in deep subseafloor sedimentary metagenomes.</title>
        <authorList>
            <person name="Kawai M."/>
            <person name="Futagami T."/>
            <person name="Toyoda A."/>
            <person name="Takaki Y."/>
            <person name="Nishi S."/>
            <person name="Hori S."/>
            <person name="Arai W."/>
            <person name="Tsubouchi T."/>
            <person name="Morono Y."/>
            <person name="Uchiyama I."/>
            <person name="Ito T."/>
            <person name="Fujiyama A."/>
            <person name="Inagaki F."/>
            <person name="Takami H."/>
        </authorList>
    </citation>
    <scope>NUCLEOTIDE SEQUENCE</scope>
    <source>
        <strain evidence="1">Expedition CK06-06</strain>
    </source>
</reference>
<dbReference type="EMBL" id="BARU01022067">
    <property type="protein sequence ID" value="GAH52516.1"/>
    <property type="molecule type" value="Genomic_DNA"/>
</dbReference>
<dbReference type="AlphaFoldDB" id="X1G3Q0"/>
<sequence length="126" mass="14080">ITTPIQEDPRSDCFVTATLAIALSPNLQGKYKVVVSNLDAVMERIAIRATPDAKRAYELQPYAPMTLYIFDDDAQKGTEEQRREVVYNFPPEFVRKGEIELKNPQQPAEAKFKLIPLPSAAAPSSE</sequence>
<accession>X1G3Q0</accession>
<protein>
    <submittedName>
        <fullName evidence="1">Uncharacterized protein</fullName>
    </submittedName>
</protein>
<comment type="caution">
    <text evidence="1">The sequence shown here is derived from an EMBL/GenBank/DDBJ whole genome shotgun (WGS) entry which is preliminary data.</text>
</comment>
<organism evidence="1">
    <name type="scientific">marine sediment metagenome</name>
    <dbReference type="NCBI Taxonomy" id="412755"/>
    <lineage>
        <taxon>unclassified sequences</taxon>
        <taxon>metagenomes</taxon>
        <taxon>ecological metagenomes</taxon>
    </lineage>
</organism>
<proteinExistence type="predicted"/>